<dbReference type="AlphaFoldDB" id="A0A975EM15"/>
<evidence type="ECO:0000259" key="1">
    <source>
        <dbReference type="PROSITE" id="PS51704"/>
    </source>
</evidence>
<evidence type="ECO:0000313" key="3">
    <source>
        <dbReference type="Proteomes" id="UP000665026"/>
    </source>
</evidence>
<organism evidence="2 3">
    <name type="scientific">Cognatishimia activa</name>
    <dbReference type="NCBI Taxonomy" id="1715691"/>
    <lineage>
        <taxon>Bacteria</taxon>
        <taxon>Pseudomonadati</taxon>
        <taxon>Pseudomonadota</taxon>
        <taxon>Alphaproteobacteria</taxon>
        <taxon>Rhodobacterales</taxon>
        <taxon>Paracoccaceae</taxon>
        <taxon>Cognatishimia</taxon>
    </lineage>
</organism>
<feature type="domain" description="GP-PDE" evidence="1">
    <location>
        <begin position="11"/>
        <end position="256"/>
    </location>
</feature>
<reference evidence="2" key="1">
    <citation type="submission" date="2020-07" db="EMBL/GenBank/DDBJ databases">
        <title>Genome sequences of bacteria associated with the marine, planktonic diatom Thalassiosira profunda strain ECT2AJA-044.</title>
        <authorList>
            <person name="Gargas C.B."/>
            <person name="Roberts W.R."/>
            <person name="Alverson A.J."/>
        </authorList>
    </citation>
    <scope>NUCLEOTIDE SEQUENCE</scope>
    <source>
        <strain evidence="2">ECT2AJA-044</strain>
    </source>
</reference>
<gene>
    <name evidence="2" type="ORF">HZ995_08220</name>
</gene>
<dbReference type="Gene3D" id="3.20.20.190">
    <property type="entry name" value="Phosphatidylinositol (PI) phosphodiesterase"/>
    <property type="match status" value="1"/>
</dbReference>
<dbReference type="SUPFAM" id="SSF51695">
    <property type="entry name" value="PLC-like phosphodiesterases"/>
    <property type="match status" value="1"/>
</dbReference>
<dbReference type="Pfam" id="PF03009">
    <property type="entry name" value="GDPD"/>
    <property type="match status" value="1"/>
</dbReference>
<dbReference type="InterPro" id="IPR030395">
    <property type="entry name" value="GP_PDE_dom"/>
</dbReference>
<dbReference type="RefSeq" id="WP_209355198.1">
    <property type="nucleotide sequence ID" value="NZ_CP060010.1"/>
</dbReference>
<dbReference type="PROSITE" id="PS51704">
    <property type="entry name" value="GP_PDE"/>
    <property type="match status" value="1"/>
</dbReference>
<dbReference type="KEGG" id="cact:HZ995_08220"/>
<evidence type="ECO:0000313" key="2">
    <source>
        <dbReference type="EMBL" id="QTN34505.1"/>
    </source>
</evidence>
<name>A0A975EM15_9RHOB</name>
<dbReference type="GO" id="GO:0006629">
    <property type="term" value="P:lipid metabolic process"/>
    <property type="evidence" value="ECO:0007669"/>
    <property type="project" value="InterPro"/>
</dbReference>
<sequence>MTPRLAPAFLTTPLAHRALHDVTDGRPENSRAAVQAAIKVGYGIEIDLQLSRDDQAMVFHDYGLDRLADASGPIRQKSAQELASIGLKGGNEAIPTLPDVLELVGGRVPLLIELKDQDGQMGTNIGTLEAATVAALNAYAGPVAVMSFNPNSVAKLADLCPEIPRGITTSSYIYEDWGPLPKRICDHLRDIPDFDRVGASFISHEVDDLTRLRVAELKSQGADILCWTVTSPQIEAEARKVAANITFEQYLAEFPA</sequence>
<dbReference type="PANTHER" id="PTHR46211:SF1">
    <property type="entry name" value="GLYCEROPHOSPHODIESTER PHOSPHODIESTERASE, CYTOPLASMIC"/>
    <property type="match status" value="1"/>
</dbReference>
<dbReference type="EMBL" id="CP060010">
    <property type="protein sequence ID" value="QTN34505.1"/>
    <property type="molecule type" value="Genomic_DNA"/>
</dbReference>
<dbReference type="InterPro" id="IPR017946">
    <property type="entry name" value="PLC-like_Pdiesterase_TIM-brl"/>
</dbReference>
<proteinExistence type="predicted"/>
<protein>
    <submittedName>
        <fullName evidence="2">Phosphodiesterase</fullName>
    </submittedName>
</protein>
<dbReference type="Proteomes" id="UP000665026">
    <property type="component" value="Chromosome"/>
</dbReference>
<dbReference type="GO" id="GO:0008081">
    <property type="term" value="F:phosphoric diester hydrolase activity"/>
    <property type="evidence" value="ECO:0007669"/>
    <property type="project" value="InterPro"/>
</dbReference>
<dbReference type="PANTHER" id="PTHR46211">
    <property type="entry name" value="GLYCEROPHOSPHORYL DIESTER PHOSPHODIESTERASE"/>
    <property type="match status" value="1"/>
</dbReference>
<accession>A0A975EM15</accession>